<dbReference type="STRING" id="1529.SAMN04487885_10442"/>
<feature type="binding site" evidence="10">
    <location>
        <position position="150"/>
    </location>
    <ligand>
        <name>[4Fe-4S] cluster</name>
        <dbReference type="ChEBI" id="CHEBI:49883"/>
        <label>2</label>
    </ligand>
</feature>
<evidence type="ECO:0000256" key="2">
    <source>
        <dbReference type="ARBA" id="ARBA00022485"/>
    </source>
</evidence>
<dbReference type="PANTHER" id="PTHR43560">
    <property type="entry name" value="ION-TRANSLOCATING OXIDOREDUCTASE COMPLEX SUBUNIT B"/>
    <property type="match status" value="1"/>
</dbReference>
<keyword evidence="8 10" id="KW-0411">Iron-sulfur</keyword>
<evidence type="ECO:0000256" key="9">
    <source>
        <dbReference type="ARBA" id="ARBA00023136"/>
    </source>
</evidence>
<evidence type="ECO:0000256" key="11">
    <source>
        <dbReference type="SAM" id="Phobius"/>
    </source>
</evidence>
<dbReference type="HAMAP" id="MF_00463">
    <property type="entry name" value="RsxB_RnfB"/>
    <property type="match status" value="1"/>
</dbReference>
<dbReference type="EC" id="7.-.-.-" evidence="10"/>
<dbReference type="eggNOG" id="COG1143">
    <property type="taxonomic scope" value="Bacteria"/>
</dbReference>
<keyword evidence="10" id="KW-1003">Cell membrane</keyword>
<evidence type="ECO:0000259" key="12">
    <source>
        <dbReference type="PROSITE" id="PS51379"/>
    </source>
</evidence>
<dbReference type="PROSITE" id="PS51379">
    <property type="entry name" value="4FE4S_FER_2"/>
    <property type="match status" value="3"/>
</dbReference>
<dbReference type="GO" id="GO:0009055">
    <property type="term" value="F:electron transfer activity"/>
    <property type="evidence" value="ECO:0007669"/>
    <property type="project" value="InterPro"/>
</dbReference>
<comment type="cofactor">
    <cofactor evidence="10">
        <name>[4Fe-4S] cluster</name>
        <dbReference type="ChEBI" id="CHEBI:49883"/>
    </cofactor>
    <text evidence="10">Binds 3 [4Fe-4S] clusters.</text>
</comment>
<dbReference type="InterPro" id="IPR017900">
    <property type="entry name" value="4Fe4S_Fe_S_CS"/>
</dbReference>
<dbReference type="Pfam" id="PF04060">
    <property type="entry name" value="FeS"/>
    <property type="match status" value="1"/>
</dbReference>
<comment type="function">
    <text evidence="10">Part of a membrane-bound complex that couples electron transfer with translocation of ions across the membrane.</text>
</comment>
<protein>
    <recommendedName>
        <fullName evidence="10">Ion-translocating oxidoreductase complex subunit B</fullName>
        <ecNumber evidence="10">7.-.-.-</ecNumber>
    </recommendedName>
    <alternativeName>
        <fullName evidence="10">Rnf electron transport complex subunit B</fullName>
    </alternativeName>
</protein>
<evidence type="ECO:0000256" key="7">
    <source>
        <dbReference type="ARBA" id="ARBA00023004"/>
    </source>
</evidence>
<comment type="subcellular location">
    <subcellularLocation>
        <location evidence="10">Cell membrane</location>
    </subcellularLocation>
</comment>
<feature type="binding site" evidence="10">
    <location>
        <position position="140"/>
    </location>
    <ligand>
        <name>[4Fe-4S] cluster</name>
        <dbReference type="ChEBI" id="CHEBI:49883"/>
        <label>2</label>
    </ligand>
</feature>
<evidence type="ECO:0000256" key="10">
    <source>
        <dbReference type="HAMAP-Rule" id="MF_00463"/>
    </source>
</evidence>
<keyword evidence="15" id="KW-1185">Reference proteome</keyword>
<evidence type="ECO:0000256" key="1">
    <source>
        <dbReference type="ARBA" id="ARBA00022448"/>
    </source>
</evidence>
<feature type="domain" description="4Fe-4S ferredoxin-type" evidence="12">
    <location>
        <begin position="207"/>
        <end position="238"/>
    </location>
</feature>
<sequence length="282" mass="28889">MDINSIVFPIISLGGLGLVLGAGLGYASKKFKVEVDERVPQIKDCLPGANCGGCGYAGCEAFAQAVVEGNAPVNGCAVGGAPAAEKIASIMGVDAGSSEPNKAFVKCAGTCTTAKKSGEYYGYRDCREAAIIPGGGDKSCSFGCLGLGSCTKVCQFDAIHIVDGIAVVDEEKCTGCGACATACPKNIIEIKPVSEIIRVQCSSKDKLKAVKDVCSNGCMGCGVCARLCPNGAIVIEGNLPVIDKEKCTLCMTCVQKCPAKIIKAFGSKVESGSIIDKVEKSE</sequence>
<keyword evidence="7 10" id="KW-0408">Iron</keyword>
<evidence type="ECO:0000256" key="6">
    <source>
        <dbReference type="ARBA" id="ARBA00022982"/>
    </source>
</evidence>
<dbReference type="InterPro" id="IPR050395">
    <property type="entry name" value="4Fe4S_Ferredoxin_RnfB"/>
</dbReference>
<keyword evidence="4 10" id="KW-0677">Repeat</keyword>
<feature type="binding site" evidence="10">
    <location>
        <position position="183"/>
    </location>
    <ligand>
        <name>[4Fe-4S] cluster</name>
        <dbReference type="ChEBI" id="CHEBI:49883"/>
        <label>2</label>
    </ligand>
</feature>
<name>A0A1I2K342_9CLOT</name>
<organism evidence="14 15">
    <name type="scientific">Clostridium cadaveris</name>
    <dbReference type="NCBI Taxonomy" id="1529"/>
    <lineage>
        <taxon>Bacteria</taxon>
        <taxon>Bacillati</taxon>
        <taxon>Bacillota</taxon>
        <taxon>Clostridia</taxon>
        <taxon>Eubacteriales</taxon>
        <taxon>Clostridiaceae</taxon>
        <taxon>Clostridium</taxon>
    </lineage>
</organism>
<accession>A0A1I2K342</accession>
<feature type="domain" description="4Fe-4S ferredoxin-type" evidence="12">
    <location>
        <begin position="240"/>
        <end position="267"/>
    </location>
</feature>
<dbReference type="Pfam" id="PF00037">
    <property type="entry name" value="Fer4"/>
    <property type="match status" value="1"/>
</dbReference>
<feature type="binding site" evidence="10">
    <location>
        <position position="59"/>
    </location>
    <ligand>
        <name>[4Fe-4S] cluster</name>
        <dbReference type="ChEBI" id="CHEBI:49883"/>
        <label>1</label>
    </ligand>
</feature>
<proteinExistence type="inferred from homology"/>
<feature type="domain" description="4Fe-4S" evidence="13">
    <location>
        <begin position="34"/>
        <end position="93"/>
    </location>
</feature>
<keyword evidence="9 10" id="KW-0472">Membrane</keyword>
<keyword evidence="1 10" id="KW-0813">Transport</keyword>
<evidence type="ECO:0000313" key="15">
    <source>
        <dbReference type="Proteomes" id="UP000182135"/>
    </source>
</evidence>
<gene>
    <name evidence="10" type="primary">rnfB</name>
    <name evidence="14" type="ORF">SAMN04487885_10442</name>
</gene>
<reference evidence="14 15" key="1">
    <citation type="submission" date="2016-10" db="EMBL/GenBank/DDBJ databases">
        <authorList>
            <person name="de Groot N.N."/>
        </authorList>
    </citation>
    <scope>NUCLEOTIDE SEQUENCE [LARGE SCALE GENOMIC DNA]</scope>
    <source>
        <strain evidence="14 15">NLAE-zl-G419</strain>
    </source>
</reference>
<keyword evidence="2 10" id="KW-0004">4Fe-4S</keyword>
<dbReference type="PROSITE" id="PS00198">
    <property type="entry name" value="4FE4S_FER_1"/>
    <property type="match status" value="2"/>
</dbReference>
<dbReference type="SUPFAM" id="SSF54862">
    <property type="entry name" value="4Fe-4S ferredoxins"/>
    <property type="match status" value="2"/>
</dbReference>
<dbReference type="eggNOG" id="COG2878">
    <property type="taxonomic scope" value="Bacteria"/>
</dbReference>
<dbReference type="InterPro" id="IPR007202">
    <property type="entry name" value="4Fe-4S_dom"/>
</dbReference>
<dbReference type="NCBIfam" id="TIGR01944">
    <property type="entry name" value="rnfB"/>
    <property type="match status" value="1"/>
</dbReference>
<keyword evidence="11" id="KW-0812">Transmembrane</keyword>
<dbReference type="PROSITE" id="PS51656">
    <property type="entry name" value="4FE4S"/>
    <property type="match status" value="1"/>
</dbReference>
<dbReference type="GO" id="GO:0005886">
    <property type="term" value="C:plasma membrane"/>
    <property type="evidence" value="ECO:0007669"/>
    <property type="project" value="UniProtKB-SubCell"/>
</dbReference>
<keyword evidence="5 10" id="KW-1278">Translocase</keyword>
<dbReference type="GO" id="GO:0051539">
    <property type="term" value="F:4 iron, 4 sulfur cluster binding"/>
    <property type="evidence" value="ECO:0007669"/>
    <property type="project" value="UniProtKB-UniRule"/>
</dbReference>
<dbReference type="InterPro" id="IPR010207">
    <property type="entry name" value="Elect_transpt_cplx_RnfB/RsxB"/>
</dbReference>
<evidence type="ECO:0000256" key="3">
    <source>
        <dbReference type="ARBA" id="ARBA00022723"/>
    </source>
</evidence>
<dbReference type="InterPro" id="IPR017896">
    <property type="entry name" value="4Fe4S_Fe-S-bd"/>
</dbReference>
<evidence type="ECO:0000259" key="13">
    <source>
        <dbReference type="PROSITE" id="PS51656"/>
    </source>
</evidence>
<keyword evidence="6 10" id="KW-0249">Electron transport</keyword>
<evidence type="ECO:0000313" key="14">
    <source>
        <dbReference type="EMBL" id="SFF60789.1"/>
    </source>
</evidence>
<keyword evidence="11" id="KW-1133">Transmembrane helix</keyword>
<dbReference type="Proteomes" id="UP000182135">
    <property type="component" value="Unassembled WGS sequence"/>
</dbReference>
<feature type="binding site" evidence="10">
    <location>
        <position position="173"/>
    </location>
    <ligand>
        <name>[4Fe-4S] cluster</name>
        <dbReference type="ChEBI" id="CHEBI:49883"/>
        <label>3</label>
    </ligand>
</feature>
<feature type="binding site" evidence="10">
    <location>
        <position position="176"/>
    </location>
    <ligand>
        <name>[4Fe-4S] cluster</name>
        <dbReference type="ChEBI" id="CHEBI:49883"/>
        <label>3</label>
    </ligand>
</feature>
<dbReference type="AlphaFoldDB" id="A0A1I2K342"/>
<dbReference type="PANTHER" id="PTHR43560:SF1">
    <property type="entry name" value="ION-TRANSLOCATING OXIDOREDUCTASE COMPLEX SUBUNIT B"/>
    <property type="match status" value="1"/>
</dbReference>
<keyword evidence="3 10" id="KW-0479">Metal-binding</keyword>
<feature type="domain" description="4Fe-4S ferredoxin-type" evidence="12">
    <location>
        <begin position="164"/>
        <end position="193"/>
    </location>
</feature>
<comment type="caution">
    <text evidence="10">Lacks conserved residue(s) required for the propagation of feature annotation.</text>
</comment>
<dbReference type="GO" id="GO:0022900">
    <property type="term" value="P:electron transport chain"/>
    <property type="evidence" value="ECO:0007669"/>
    <property type="project" value="UniProtKB-UniRule"/>
</dbReference>
<evidence type="ECO:0000256" key="8">
    <source>
        <dbReference type="ARBA" id="ARBA00023014"/>
    </source>
</evidence>
<dbReference type="EMBL" id="FOOE01000004">
    <property type="protein sequence ID" value="SFF60789.1"/>
    <property type="molecule type" value="Genomic_DNA"/>
</dbReference>
<dbReference type="GO" id="GO:0046872">
    <property type="term" value="F:metal ion binding"/>
    <property type="evidence" value="ECO:0007669"/>
    <property type="project" value="UniProtKB-KW"/>
</dbReference>
<feature type="binding site" evidence="10">
    <location>
        <position position="179"/>
    </location>
    <ligand>
        <name>[4Fe-4S] cluster</name>
        <dbReference type="ChEBI" id="CHEBI:49883"/>
        <label>3</label>
    </ligand>
</feature>
<feature type="transmembrane region" description="Helical" evidence="11">
    <location>
        <begin position="6"/>
        <end position="27"/>
    </location>
</feature>
<feature type="binding site" evidence="10">
    <location>
        <position position="51"/>
    </location>
    <ligand>
        <name>[4Fe-4S] cluster</name>
        <dbReference type="ChEBI" id="CHEBI:49883"/>
        <label>1</label>
    </ligand>
</feature>
<dbReference type="Gene3D" id="1.10.15.40">
    <property type="entry name" value="Electron transport complex subunit B, putative Fe-S cluster"/>
    <property type="match status" value="1"/>
</dbReference>
<feature type="binding site" evidence="10">
    <location>
        <position position="144"/>
    </location>
    <ligand>
        <name>[4Fe-4S] cluster</name>
        <dbReference type="ChEBI" id="CHEBI:49883"/>
        <label>2</label>
    </ligand>
</feature>
<evidence type="ECO:0000256" key="5">
    <source>
        <dbReference type="ARBA" id="ARBA00022967"/>
    </source>
</evidence>
<feature type="binding site" evidence="10">
    <location>
        <position position="54"/>
    </location>
    <ligand>
        <name>[4Fe-4S] cluster</name>
        <dbReference type="ChEBI" id="CHEBI:49883"/>
        <label>1</label>
    </ligand>
</feature>
<dbReference type="Pfam" id="PF12838">
    <property type="entry name" value="Fer4_7"/>
    <property type="match status" value="1"/>
</dbReference>
<feature type="binding site" evidence="10">
    <location>
        <position position="154"/>
    </location>
    <ligand>
        <name>[4Fe-4S] cluster</name>
        <dbReference type="ChEBI" id="CHEBI:49883"/>
        <label>3</label>
    </ligand>
</feature>
<dbReference type="Gene3D" id="3.30.70.20">
    <property type="match status" value="2"/>
</dbReference>
<dbReference type="CDD" id="cd10549">
    <property type="entry name" value="MtMvhB_like"/>
    <property type="match status" value="1"/>
</dbReference>
<evidence type="ECO:0000256" key="4">
    <source>
        <dbReference type="ARBA" id="ARBA00022737"/>
    </source>
</evidence>
<comment type="subunit">
    <text evidence="10">The complex is composed of six subunits: RnfA, RnfB, RnfC, RnfD, RnfE and RnfG.</text>
</comment>
<feature type="binding site" evidence="10">
    <location>
        <position position="76"/>
    </location>
    <ligand>
        <name>[4Fe-4S] cluster</name>
        <dbReference type="ChEBI" id="CHEBI:49883"/>
        <label>1</label>
    </ligand>
</feature>
<feature type="region of interest" description="Hydrophobic" evidence="10">
    <location>
        <begin position="1"/>
        <end position="28"/>
    </location>
</feature>
<comment type="similarity">
    <text evidence="10">Belongs to the 4Fe4S bacterial-type ferredoxin family. RnfB subfamily.</text>
</comment>